<dbReference type="AlphaFoldDB" id="A0A836K5W2"/>
<dbReference type="InterPro" id="IPR052709">
    <property type="entry name" value="Transposase-MT_Hybrid"/>
</dbReference>
<reference evidence="2 3" key="1">
    <citation type="submission" date="2020-02" db="EMBL/GenBank/DDBJ databases">
        <title>Relaxed selection underlies rapid genomic changes in the transitions from sociality to social parasitism in ants.</title>
        <authorList>
            <person name="Bi X."/>
        </authorList>
    </citation>
    <scope>NUCLEOTIDE SEQUENCE [LARGE SCALE GENOMIC DNA]</scope>
    <source>
        <strain evidence="2">BGI-DK2014b</strain>
        <tissue evidence="2">Whole body</tissue>
    </source>
</reference>
<dbReference type="Proteomes" id="UP000670152">
    <property type="component" value="Unassembled WGS sequence"/>
</dbReference>
<name>A0A836K5W2_9HYME</name>
<dbReference type="EMBL" id="JAANIB010001173">
    <property type="protein sequence ID" value="KAG5344309.1"/>
    <property type="molecule type" value="Genomic_DNA"/>
</dbReference>
<accession>A0A836K5W2</accession>
<feature type="domain" description="Mos1 transposase HTH" evidence="1">
    <location>
        <begin position="22"/>
        <end position="63"/>
    </location>
</feature>
<dbReference type="Pfam" id="PF17906">
    <property type="entry name" value="HTH_48"/>
    <property type="match status" value="1"/>
</dbReference>
<dbReference type="PANTHER" id="PTHR46060:SF1">
    <property type="entry name" value="MARINER MOS1 TRANSPOSASE-LIKE PROTEIN"/>
    <property type="match status" value="1"/>
</dbReference>
<dbReference type="InterPro" id="IPR041426">
    <property type="entry name" value="Mos1_HTH"/>
</dbReference>
<organism evidence="2 3">
    <name type="scientific">Acromyrmex heyeri</name>
    <dbReference type="NCBI Taxonomy" id="230685"/>
    <lineage>
        <taxon>Eukaryota</taxon>
        <taxon>Metazoa</taxon>
        <taxon>Ecdysozoa</taxon>
        <taxon>Arthropoda</taxon>
        <taxon>Hexapoda</taxon>
        <taxon>Insecta</taxon>
        <taxon>Pterygota</taxon>
        <taxon>Neoptera</taxon>
        <taxon>Endopterygota</taxon>
        <taxon>Hymenoptera</taxon>
        <taxon>Apocrita</taxon>
        <taxon>Aculeata</taxon>
        <taxon>Formicoidea</taxon>
        <taxon>Formicidae</taxon>
        <taxon>Myrmicinae</taxon>
        <taxon>Acromyrmex</taxon>
    </lineage>
</organism>
<evidence type="ECO:0000259" key="1">
    <source>
        <dbReference type="Pfam" id="PF17906"/>
    </source>
</evidence>
<dbReference type="GO" id="GO:0003676">
    <property type="term" value="F:nucleic acid binding"/>
    <property type="evidence" value="ECO:0007669"/>
    <property type="project" value="InterPro"/>
</dbReference>
<comment type="caution">
    <text evidence="2">The sequence shown here is derived from an EMBL/GenBank/DDBJ whole genome shotgun (WGS) entry which is preliminary data.</text>
</comment>
<dbReference type="Gene3D" id="3.30.420.10">
    <property type="entry name" value="Ribonuclease H-like superfamily/Ribonuclease H"/>
    <property type="match status" value="1"/>
</dbReference>
<dbReference type="InterPro" id="IPR036397">
    <property type="entry name" value="RNaseH_sf"/>
</dbReference>
<keyword evidence="3" id="KW-1185">Reference proteome</keyword>
<sequence>MTVHKIVKQDFGRGRNFNMEQRAVIKFNAKLGKSASETFRSLQQVYGSQCLGRTAVFEWHKRFLAMTKNQDGQFRTPEMIEKVRDFVANDLNASLKMMEEALNISRETIRTILHEDLGPHTLRSDQKSARINYSRDIVAAAENNPNFLKSIRLMGRIHRNRPEYRDPKDWSLLHDNAPSHTSLIVRQCLARNRVSVLNHPPYSPDLAPCDFSLFPKLKLKLKGRFFDDIPTIQLASTQALEAIPQIELEHAFESLLNRCNKCIEARGEYFE</sequence>
<feature type="non-terminal residue" evidence="2">
    <location>
        <position position="271"/>
    </location>
</feature>
<dbReference type="PANTHER" id="PTHR46060">
    <property type="entry name" value="MARINER MOS1 TRANSPOSASE-LIKE PROTEIN"/>
    <property type="match status" value="1"/>
</dbReference>
<proteinExistence type="predicted"/>
<dbReference type="OrthoDB" id="6737600at2759"/>
<evidence type="ECO:0000313" key="2">
    <source>
        <dbReference type="EMBL" id="KAG5344309.1"/>
    </source>
</evidence>
<protein>
    <submittedName>
        <fullName evidence="2">MOS1T transposase</fullName>
    </submittedName>
</protein>
<feature type="non-terminal residue" evidence="2">
    <location>
        <position position="1"/>
    </location>
</feature>
<evidence type="ECO:0000313" key="3">
    <source>
        <dbReference type="Proteomes" id="UP000670152"/>
    </source>
</evidence>
<gene>
    <name evidence="2" type="ORF">G6Z77_0009463</name>
</gene>
<dbReference type="Gene3D" id="1.10.10.1450">
    <property type="match status" value="1"/>
</dbReference>